<dbReference type="EMBL" id="VIFM01001021">
    <property type="protein sequence ID" value="TQF07891.1"/>
    <property type="molecule type" value="Genomic_DNA"/>
</dbReference>
<proteinExistence type="predicted"/>
<gene>
    <name evidence="1" type="ORF">FJV41_51785</name>
</gene>
<protein>
    <submittedName>
        <fullName evidence="1">UDP-N-acetylglucosamine 1-carboxyvinyltransferase</fullName>
    </submittedName>
</protein>
<evidence type="ECO:0000313" key="1">
    <source>
        <dbReference type="EMBL" id="TQF07891.1"/>
    </source>
</evidence>
<dbReference type="InterPro" id="IPR036968">
    <property type="entry name" value="Enolpyruvate_Tfrase_sf"/>
</dbReference>
<dbReference type="Proteomes" id="UP000315369">
    <property type="component" value="Unassembled WGS sequence"/>
</dbReference>
<name>A0A540WFT9_9BACT</name>
<keyword evidence="2" id="KW-1185">Reference proteome</keyword>
<keyword evidence="1" id="KW-0808">Transferase</keyword>
<sequence length="69" mass="7578">HRIVTFGGQALTPAVVESPYIIRVAIALFMVAASIPGRSEICHAGPIRRAHPRFVENLRSLGAQVEWKD</sequence>
<organism evidence="1 2">
    <name type="scientific">Myxococcus llanfairpwllgwyngyllgogerychwyrndrobwllllantysiliogogogochensis</name>
    <dbReference type="NCBI Taxonomy" id="2590453"/>
    <lineage>
        <taxon>Bacteria</taxon>
        <taxon>Pseudomonadati</taxon>
        <taxon>Myxococcota</taxon>
        <taxon>Myxococcia</taxon>
        <taxon>Myxococcales</taxon>
        <taxon>Cystobacterineae</taxon>
        <taxon>Myxococcaceae</taxon>
        <taxon>Myxococcus</taxon>
    </lineage>
</organism>
<feature type="non-terminal residue" evidence="1">
    <location>
        <position position="1"/>
    </location>
</feature>
<dbReference type="SUPFAM" id="SSF55205">
    <property type="entry name" value="EPT/RTPC-like"/>
    <property type="match status" value="1"/>
</dbReference>
<accession>A0A540WFT9</accession>
<comment type="caution">
    <text evidence="1">The sequence shown here is derived from an EMBL/GenBank/DDBJ whole genome shotgun (WGS) entry which is preliminary data.</text>
</comment>
<dbReference type="Gene3D" id="3.65.10.10">
    <property type="entry name" value="Enolpyruvate transferase domain"/>
    <property type="match status" value="1"/>
</dbReference>
<reference evidence="1 2" key="1">
    <citation type="submission" date="2019-06" db="EMBL/GenBank/DDBJ databases">
        <authorList>
            <person name="Livingstone P."/>
            <person name="Whitworth D."/>
        </authorList>
    </citation>
    <scope>NUCLEOTIDE SEQUENCE [LARGE SCALE GENOMIC DNA]</scope>
    <source>
        <strain evidence="1 2">AM401</strain>
    </source>
</reference>
<dbReference type="InterPro" id="IPR013792">
    <property type="entry name" value="RNA3'P_cycl/enolpyr_Trfase_a/b"/>
</dbReference>
<evidence type="ECO:0000313" key="2">
    <source>
        <dbReference type="Proteomes" id="UP000315369"/>
    </source>
</evidence>
<dbReference type="GO" id="GO:0016765">
    <property type="term" value="F:transferase activity, transferring alkyl or aryl (other than methyl) groups"/>
    <property type="evidence" value="ECO:0007669"/>
    <property type="project" value="InterPro"/>
</dbReference>
<dbReference type="AlphaFoldDB" id="A0A540WFT9"/>